<accession>A0AAV7VKZ9</accession>
<sequence length="122" mass="14506">MKDIVVLQTMEDIDKKGDCVTDLEEYIGDMYNQHGGGEEPEWVKTEREHFVTFRDKKCEEKWTRMRPKIGSSRWTMIMLRMNLVISYMSQTKIKMEGTPKKKLLTNMTYLWAARPQIQVKPE</sequence>
<reference evidence="1" key="1">
    <citation type="journal article" date="2022" name="bioRxiv">
        <title>Sequencing and chromosome-scale assembly of the giantPleurodeles waltlgenome.</title>
        <authorList>
            <person name="Brown T."/>
            <person name="Elewa A."/>
            <person name="Iarovenko S."/>
            <person name="Subramanian E."/>
            <person name="Araus A.J."/>
            <person name="Petzold A."/>
            <person name="Susuki M."/>
            <person name="Suzuki K.-i.T."/>
            <person name="Hayashi T."/>
            <person name="Toyoda A."/>
            <person name="Oliveira C."/>
            <person name="Osipova E."/>
            <person name="Leigh N.D."/>
            <person name="Simon A."/>
            <person name="Yun M.H."/>
        </authorList>
    </citation>
    <scope>NUCLEOTIDE SEQUENCE</scope>
    <source>
        <strain evidence="1">20211129_DDA</strain>
        <tissue evidence="1">Liver</tissue>
    </source>
</reference>
<evidence type="ECO:0000313" key="2">
    <source>
        <dbReference type="Proteomes" id="UP001066276"/>
    </source>
</evidence>
<name>A0AAV7VKZ9_PLEWA</name>
<proteinExistence type="predicted"/>
<dbReference type="AlphaFoldDB" id="A0AAV7VKZ9"/>
<dbReference type="EMBL" id="JANPWB010000003">
    <property type="protein sequence ID" value="KAJ1201295.1"/>
    <property type="molecule type" value="Genomic_DNA"/>
</dbReference>
<organism evidence="1 2">
    <name type="scientific">Pleurodeles waltl</name>
    <name type="common">Iberian ribbed newt</name>
    <dbReference type="NCBI Taxonomy" id="8319"/>
    <lineage>
        <taxon>Eukaryota</taxon>
        <taxon>Metazoa</taxon>
        <taxon>Chordata</taxon>
        <taxon>Craniata</taxon>
        <taxon>Vertebrata</taxon>
        <taxon>Euteleostomi</taxon>
        <taxon>Amphibia</taxon>
        <taxon>Batrachia</taxon>
        <taxon>Caudata</taxon>
        <taxon>Salamandroidea</taxon>
        <taxon>Salamandridae</taxon>
        <taxon>Pleurodelinae</taxon>
        <taxon>Pleurodeles</taxon>
    </lineage>
</organism>
<gene>
    <name evidence="1" type="ORF">NDU88_005108</name>
</gene>
<dbReference type="Proteomes" id="UP001066276">
    <property type="component" value="Chromosome 2_1"/>
</dbReference>
<keyword evidence="2" id="KW-1185">Reference proteome</keyword>
<evidence type="ECO:0000313" key="1">
    <source>
        <dbReference type="EMBL" id="KAJ1201295.1"/>
    </source>
</evidence>
<protein>
    <submittedName>
        <fullName evidence="1">Uncharacterized protein</fullName>
    </submittedName>
</protein>
<comment type="caution">
    <text evidence="1">The sequence shown here is derived from an EMBL/GenBank/DDBJ whole genome shotgun (WGS) entry which is preliminary data.</text>
</comment>